<dbReference type="InterPro" id="IPR031481">
    <property type="entry name" value="Glyco_tran_10_N"/>
</dbReference>
<dbReference type="FunCoup" id="A0A1S4F010">
    <property type="interactions" value="556"/>
</dbReference>
<reference evidence="14" key="2">
    <citation type="submission" date="2020-05" db="UniProtKB">
        <authorList>
            <consortium name="EnsemblMetazoa"/>
        </authorList>
    </citation>
    <scope>IDENTIFICATION</scope>
    <source>
        <strain evidence="14">LVP_AGWG</strain>
    </source>
</reference>
<evidence type="ECO:0000256" key="8">
    <source>
        <dbReference type="ARBA" id="ARBA00022989"/>
    </source>
</evidence>
<reference evidence="14 15" key="1">
    <citation type="submission" date="2017-06" db="EMBL/GenBank/DDBJ databases">
        <title>Aedes aegypti genome working group (AGWG) sequencing and assembly.</title>
        <authorList>
            <consortium name="Aedes aegypti Genome Working Group (AGWG)"/>
            <person name="Matthews B.J."/>
        </authorList>
    </citation>
    <scope>NUCLEOTIDE SEQUENCE [LARGE SCALE GENOMIC DNA]</scope>
    <source>
        <strain evidence="14 15">LVP_AGWG</strain>
    </source>
</reference>
<dbReference type="SUPFAM" id="SSF53756">
    <property type="entry name" value="UDP-Glycosyltransferase/glycogen phosphorylase"/>
    <property type="match status" value="1"/>
</dbReference>
<keyword evidence="7" id="KW-0735">Signal-anchor</keyword>
<dbReference type="Pfam" id="PF00852">
    <property type="entry name" value="Glyco_transf_10"/>
    <property type="match status" value="1"/>
</dbReference>
<dbReference type="InParanoid" id="A0A1S4F010"/>
<protein>
    <recommendedName>
        <fullName evidence="11">Fucosyltransferase</fullName>
        <ecNumber evidence="11">2.4.1.-</ecNumber>
    </recommendedName>
</protein>
<sequence>MMLLGRYRNGKLLLLSFSLLLVLCTYLYRKHGKPTKSHYNVMVWWNPYVKQLDYHRKCGEVECRFTSDRKAQKDPFFTGYLFHGKKMSIHDMPANRRIDQYWGLYHDASPRNAPFLLHSLDIFNFSSTFSRHSTVPLTLQSFTTLEELINYKNMYTFGLKTSFQKKMKLAPVLYIQSHCDTLTGRELYVKELGKHISIDSYGNCLKNKTFPDGITYDSIDFEDTRNFYEYVSKYKFIIVYQDIICEDYIADKFWKSLSLGIVPIYFGATNIRNYLPNPNSAILIDDFATPFDLAQFISQASNNEDLYTSFLYHKTLDMYPISNQLLVNAIFKEDIYYLADRKTRSIVEFECTACVQSFHQEKLQTQQKELSCELPYFPPGNFTLKALPRVRKFVERARMEATIMHKMAGVSET</sequence>
<keyword evidence="10" id="KW-0325">Glycoprotein</keyword>
<organism evidence="14 15">
    <name type="scientific">Aedes aegypti</name>
    <name type="common">Yellowfever mosquito</name>
    <name type="synonym">Culex aegypti</name>
    <dbReference type="NCBI Taxonomy" id="7159"/>
    <lineage>
        <taxon>Eukaryota</taxon>
        <taxon>Metazoa</taxon>
        <taxon>Ecdysozoa</taxon>
        <taxon>Arthropoda</taxon>
        <taxon>Hexapoda</taxon>
        <taxon>Insecta</taxon>
        <taxon>Pterygota</taxon>
        <taxon>Neoptera</taxon>
        <taxon>Endopterygota</taxon>
        <taxon>Diptera</taxon>
        <taxon>Nematocera</taxon>
        <taxon>Culicoidea</taxon>
        <taxon>Culicidae</taxon>
        <taxon>Culicinae</taxon>
        <taxon>Aedini</taxon>
        <taxon>Aedes</taxon>
        <taxon>Stegomyia</taxon>
    </lineage>
</organism>
<dbReference type="EC" id="2.4.1.-" evidence="11"/>
<keyword evidence="5 11" id="KW-0808">Transferase</keyword>
<comment type="pathway">
    <text evidence="2">Protein modification; protein glycosylation.</text>
</comment>
<dbReference type="Pfam" id="PF17039">
    <property type="entry name" value="Glyco_tran_10_N"/>
    <property type="match status" value="1"/>
</dbReference>
<dbReference type="UniPathway" id="UPA00378"/>
<evidence type="ECO:0000259" key="12">
    <source>
        <dbReference type="Pfam" id="PF00852"/>
    </source>
</evidence>
<dbReference type="Proteomes" id="UP000008820">
    <property type="component" value="Chromosome 2"/>
</dbReference>
<dbReference type="PANTHER" id="PTHR11929">
    <property type="entry name" value="ALPHA- 1,3 -FUCOSYLTRANSFERASE"/>
    <property type="match status" value="1"/>
</dbReference>
<dbReference type="VEuPathDB" id="VectorBase:AAEL001877"/>
<dbReference type="GO" id="GO:0046920">
    <property type="term" value="F:alpha-(1-&gt;3)-fucosyltransferase activity"/>
    <property type="evidence" value="ECO:0007669"/>
    <property type="project" value="TreeGrafter"/>
</dbReference>
<evidence type="ECO:0000256" key="6">
    <source>
        <dbReference type="ARBA" id="ARBA00022692"/>
    </source>
</evidence>
<evidence type="ECO:0000256" key="4">
    <source>
        <dbReference type="ARBA" id="ARBA00022676"/>
    </source>
</evidence>
<evidence type="ECO:0000256" key="1">
    <source>
        <dbReference type="ARBA" id="ARBA00004447"/>
    </source>
</evidence>
<keyword evidence="15" id="KW-1185">Reference proteome</keyword>
<name>A0A1S4F010_AEDAE</name>
<evidence type="ECO:0000313" key="15">
    <source>
        <dbReference type="Proteomes" id="UP000008820"/>
    </source>
</evidence>
<evidence type="ECO:0000256" key="11">
    <source>
        <dbReference type="RuleBase" id="RU003832"/>
    </source>
</evidence>
<keyword evidence="4 11" id="KW-0328">Glycosyltransferase</keyword>
<evidence type="ECO:0000256" key="5">
    <source>
        <dbReference type="ARBA" id="ARBA00022679"/>
    </source>
</evidence>
<evidence type="ECO:0000256" key="7">
    <source>
        <dbReference type="ARBA" id="ARBA00022968"/>
    </source>
</evidence>
<dbReference type="InterPro" id="IPR055270">
    <property type="entry name" value="Glyco_tran_10_C"/>
</dbReference>
<keyword evidence="9" id="KW-0472">Membrane</keyword>
<dbReference type="AlphaFoldDB" id="A0A1S4F010"/>
<dbReference type="InterPro" id="IPR001503">
    <property type="entry name" value="Glyco_trans_10"/>
</dbReference>
<feature type="domain" description="Fucosyltransferase N-terminal" evidence="13">
    <location>
        <begin position="39"/>
        <end position="137"/>
    </location>
</feature>
<accession>A0A1S4F010</accession>
<dbReference type="PANTHER" id="PTHR11929:SF194">
    <property type="entry name" value="ALPHA-(1,3)-FUCOSYLTRANSFERASE 10"/>
    <property type="match status" value="1"/>
</dbReference>
<dbReference type="GO" id="GO:0032580">
    <property type="term" value="C:Golgi cisterna membrane"/>
    <property type="evidence" value="ECO:0007669"/>
    <property type="project" value="UniProtKB-SubCell"/>
</dbReference>
<keyword evidence="6 11" id="KW-0812">Transmembrane</keyword>
<evidence type="ECO:0000313" key="14">
    <source>
        <dbReference type="EnsemblMetazoa" id="AAEL001877-PA"/>
    </source>
</evidence>
<feature type="domain" description="Fucosyltransferase C-terminal" evidence="12">
    <location>
        <begin position="166"/>
        <end position="314"/>
    </location>
</feature>
<dbReference type="EnsemblMetazoa" id="AAEL001877-RA">
    <property type="protein sequence ID" value="AAEL001877-PA"/>
    <property type="gene ID" value="AAEL001877"/>
</dbReference>
<keyword evidence="11" id="KW-0333">Golgi apparatus</keyword>
<comment type="similarity">
    <text evidence="3 11">Belongs to the glycosyltransferase 10 family.</text>
</comment>
<dbReference type="OrthoDB" id="9993460at2759"/>
<dbReference type="FunFam" id="3.40.50.11660:FF:000002">
    <property type="entry name" value="Alpha-(1,3)-fucosyltransferase"/>
    <property type="match status" value="1"/>
</dbReference>
<keyword evidence="8" id="KW-1133">Transmembrane helix</keyword>
<comment type="subcellular location">
    <subcellularLocation>
        <location evidence="1 11">Golgi apparatus</location>
        <location evidence="1 11">Golgi stack membrane</location>
        <topology evidence="1 11">Single-pass type II membrane protein</topology>
    </subcellularLocation>
</comment>
<gene>
    <name evidence="14" type="primary">5572642</name>
</gene>
<evidence type="ECO:0000256" key="9">
    <source>
        <dbReference type="ARBA" id="ARBA00023136"/>
    </source>
</evidence>
<evidence type="ECO:0000256" key="3">
    <source>
        <dbReference type="ARBA" id="ARBA00008919"/>
    </source>
</evidence>
<proteinExistence type="inferred from homology"/>
<evidence type="ECO:0000259" key="13">
    <source>
        <dbReference type="Pfam" id="PF17039"/>
    </source>
</evidence>
<dbReference type="Gene3D" id="3.40.50.11660">
    <property type="entry name" value="Glycosyl transferase family 10, C-terminal domain"/>
    <property type="match status" value="1"/>
</dbReference>
<evidence type="ECO:0000256" key="10">
    <source>
        <dbReference type="ARBA" id="ARBA00023180"/>
    </source>
</evidence>
<dbReference type="InterPro" id="IPR038577">
    <property type="entry name" value="GT10-like_C_sf"/>
</dbReference>
<evidence type="ECO:0000256" key="2">
    <source>
        <dbReference type="ARBA" id="ARBA00004922"/>
    </source>
</evidence>